<name>A0A316FWU9_9GAMM</name>
<evidence type="ECO:0000313" key="1">
    <source>
        <dbReference type="EMBL" id="PWK53058.1"/>
    </source>
</evidence>
<dbReference type="RefSeq" id="WP_109763030.1">
    <property type="nucleotide sequence ID" value="NZ_QGGU01000004.1"/>
</dbReference>
<dbReference type="PANTHER" id="PTHR20974">
    <property type="entry name" value="UPF0585 PROTEIN CG18661"/>
    <property type="match status" value="1"/>
</dbReference>
<evidence type="ECO:0000313" key="2">
    <source>
        <dbReference type="Proteomes" id="UP000245790"/>
    </source>
</evidence>
<keyword evidence="2" id="KW-1185">Reference proteome</keyword>
<reference evidence="1 2" key="1">
    <citation type="submission" date="2018-05" db="EMBL/GenBank/DDBJ databases">
        <title>Genomic Encyclopedia of Type Strains, Phase IV (KMG-IV): sequencing the most valuable type-strain genomes for metagenomic binning, comparative biology and taxonomic classification.</title>
        <authorList>
            <person name="Goeker M."/>
        </authorList>
    </citation>
    <scope>NUCLEOTIDE SEQUENCE [LARGE SCALE GENOMIC DNA]</scope>
    <source>
        <strain evidence="1 2">DSM 25350</strain>
    </source>
</reference>
<comment type="caution">
    <text evidence="1">The sequence shown here is derived from an EMBL/GenBank/DDBJ whole genome shotgun (WGS) entry which is preliminary data.</text>
</comment>
<accession>A0A316FWU9</accession>
<organism evidence="1 2">
    <name type="scientific">Pleionea mediterranea</name>
    <dbReference type="NCBI Taxonomy" id="523701"/>
    <lineage>
        <taxon>Bacteria</taxon>
        <taxon>Pseudomonadati</taxon>
        <taxon>Pseudomonadota</taxon>
        <taxon>Gammaproteobacteria</taxon>
        <taxon>Oceanospirillales</taxon>
        <taxon>Pleioneaceae</taxon>
        <taxon>Pleionea</taxon>
    </lineage>
</organism>
<gene>
    <name evidence="1" type="ORF">C8D97_104276</name>
</gene>
<proteinExistence type="predicted"/>
<sequence length="207" mass="23584">MSDKPFSQACENNKQPILDVLQKYFADTRHVLEIGSGTGQHAVHFAEHLPHLTWQTSDQTQYHHGINAWIDDYQGNNLKRPLTLDVTQPWPIQSAEGIFSANTSHIMSWPMVEQFFNGVGNTLQTNGYFCLYGPFNFCGEFTSDSNESFDQYLKSQDPEMGLRDYVDLEALARDAGLMFVEKHDMPANNFILVWQKSVDLSQSTLID</sequence>
<dbReference type="Gene3D" id="3.40.50.150">
    <property type="entry name" value="Vaccinia Virus protein VP39"/>
    <property type="match status" value="1"/>
</dbReference>
<dbReference type="InterPro" id="IPR010342">
    <property type="entry name" value="DUF938"/>
</dbReference>
<protein>
    <submittedName>
        <fullName evidence="1">Uncharacterized protein DUF938</fullName>
    </submittedName>
</protein>
<dbReference type="InterPro" id="IPR029063">
    <property type="entry name" value="SAM-dependent_MTases_sf"/>
</dbReference>
<dbReference type="OrthoDB" id="5563826at2"/>
<dbReference type="SUPFAM" id="SSF53335">
    <property type="entry name" value="S-adenosyl-L-methionine-dependent methyltransferases"/>
    <property type="match status" value="1"/>
</dbReference>
<dbReference type="Pfam" id="PF06080">
    <property type="entry name" value="DUF938"/>
    <property type="match status" value="1"/>
</dbReference>
<dbReference type="EMBL" id="QGGU01000004">
    <property type="protein sequence ID" value="PWK53058.1"/>
    <property type="molecule type" value="Genomic_DNA"/>
</dbReference>
<dbReference type="Proteomes" id="UP000245790">
    <property type="component" value="Unassembled WGS sequence"/>
</dbReference>
<dbReference type="PANTHER" id="PTHR20974:SF0">
    <property type="entry name" value="UPF0585 PROTEIN CG18661"/>
    <property type="match status" value="1"/>
</dbReference>
<dbReference type="AlphaFoldDB" id="A0A316FWU9"/>